<organism evidence="1 2">
    <name type="scientific">Rhizopogon vinicolor AM-OR11-026</name>
    <dbReference type="NCBI Taxonomy" id="1314800"/>
    <lineage>
        <taxon>Eukaryota</taxon>
        <taxon>Fungi</taxon>
        <taxon>Dikarya</taxon>
        <taxon>Basidiomycota</taxon>
        <taxon>Agaricomycotina</taxon>
        <taxon>Agaricomycetes</taxon>
        <taxon>Agaricomycetidae</taxon>
        <taxon>Boletales</taxon>
        <taxon>Suillineae</taxon>
        <taxon>Rhizopogonaceae</taxon>
        <taxon>Rhizopogon</taxon>
    </lineage>
</organism>
<dbReference type="STRING" id="1314800.A0A1B7MDR4"/>
<gene>
    <name evidence="1" type="ORF">K503DRAFT_704869</name>
</gene>
<evidence type="ECO:0000313" key="2">
    <source>
        <dbReference type="Proteomes" id="UP000092154"/>
    </source>
</evidence>
<dbReference type="AlphaFoldDB" id="A0A1B7MDR4"/>
<dbReference type="InParanoid" id="A0A1B7MDR4"/>
<sequence>HHFNIDPTPDMLSYYVTFMSHYVQPHSINTYLSGIVNQLEPHFSSIRIVC</sequence>
<name>A0A1B7MDR4_9AGAM</name>
<evidence type="ECO:0000313" key="1">
    <source>
        <dbReference type="EMBL" id="OAX30747.1"/>
    </source>
</evidence>
<keyword evidence="2" id="KW-1185">Reference proteome</keyword>
<feature type="non-terminal residue" evidence="1">
    <location>
        <position position="1"/>
    </location>
</feature>
<dbReference type="Proteomes" id="UP000092154">
    <property type="component" value="Unassembled WGS sequence"/>
</dbReference>
<proteinExistence type="predicted"/>
<protein>
    <submittedName>
        <fullName evidence="1">Uncharacterized protein</fullName>
    </submittedName>
</protein>
<dbReference type="OrthoDB" id="5598396at2759"/>
<reference evidence="1 2" key="1">
    <citation type="submission" date="2016-06" db="EMBL/GenBank/DDBJ databases">
        <title>Comparative genomics of the ectomycorrhizal sister species Rhizopogon vinicolor and Rhizopogon vesiculosus (Basidiomycota: Boletales) reveals a divergence of the mating type B locus.</title>
        <authorList>
            <consortium name="DOE Joint Genome Institute"/>
            <person name="Mujic A.B."/>
            <person name="Kuo A."/>
            <person name="Tritt A."/>
            <person name="Lipzen A."/>
            <person name="Chen C."/>
            <person name="Johnson J."/>
            <person name="Sharma A."/>
            <person name="Barry K."/>
            <person name="Grigoriev I.V."/>
            <person name="Spatafora J.W."/>
        </authorList>
    </citation>
    <scope>NUCLEOTIDE SEQUENCE [LARGE SCALE GENOMIC DNA]</scope>
    <source>
        <strain evidence="1 2">AM-OR11-026</strain>
    </source>
</reference>
<accession>A0A1B7MDR4</accession>
<dbReference type="EMBL" id="KV449983">
    <property type="protein sequence ID" value="OAX30747.1"/>
    <property type="molecule type" value="Genomic_DNA"/>
</dbReference>